<proteinExistence type="predicted"/>
<dbReference type="GO" id="GO:0003677">
    <property type="term" value="F:DNA binding"/>
    <property type="evidence" value="ECO:0007669"/>
    <property type="project" value="UniProtKB-KW"/>
</dbReference>
<dbReference type="PROSITE" id="PS00688">
    <property type="entry name" value="SIGMA54_INTERACT_3"/>
    <property type="match status" value="1"/>
</dbReference>
<protein>
    <submittedName>
        <fullName evidence="7">Response regulator receiver protein</fullName>
    </submittedName>
</protein>
<dbReference type="InterPro" id="IPR002078">
    <property type="entry name" value="Sigma_54_int"/>
</dbReference>
<dbReference type="SMART" id="SM00382">
    <property type="entry name" value="AAA"/>
    <property type="match status" value="1"/>
</dbReference>
<name>S7T724_9BACT</name>
<evidence type="ECO:0000256" key="2">
    <source>
        <dbReference type="ARBA" id="ARBA00022840"/>
    </source>
</evidence>
<dbReference type="PATRIC" id="fig|1121439.3.peg.1697"/>
<dbReference type="PROSITE" id="PS50045">
    <property type="entry name" value="SIGMA54_INTERACT_4"/>
    <property type="match status" value="1"/>
</dbReference>
<keyword evidence="3" id="KW-0805">Transcription regulation</keyword>
<evidence type="ECO:0000259" key="6">
    <source>
        <dbReference type="PROSITE" id="PS50045"/>
    </source>
</evidence>
<organism evidence="7 8">
    <name type="scientific">Alkalidesulfovibrio alkalitolerans DSM 16529</name>
    <dbReference type="NCBI Taxonomy" id="1121439"/>
    <lineage>
        <taxon>Bacteria</taxon>
        <taxon>Pseudomonadati</taxon>
        <taxon>Thermodesulfobacteriota</taxon>
        <taxon>Desulfovibrionia</taxon>
        <taxon>Desulfovibrionales</taxon>
        <taxon>Desulfovibrionaceae</taxon>
        <taxon>Alkalidesulfovibrio</taxon>
    </lineage>
</organism>
<dbReference type="PANTHER" id="PTHR32071">
    <property type="entry name" value="TRANSCRIPTIONAL REGULATORY PROTEIN"/>
    <property type="match status" value="1"/>
</dbReference>
<dbReference type="InterPro" id="IPR058031">
    <property type="entry name" value="AAA_lid_NorR"/>
</dbReference>
<dbReference type="STRING" id="1121439.dsat_0348"/>
<dbReference type="SUPFAM" id="SSF52540">
    <property type="entry name" value="P-loop containing nucleoside triphosphate hydrolases"/>
    <property type="match status" value="1"/>
</dbReference>
<keyword evidence="1" id="KW-0547">Nucleotide-binding</keyword>
<accession>S7T724</accession>
<evidence type="ECO:0000256" key="1">
    <source>
        <dbReference type="ARBA" id="ARBA00022741"/>
    </source>
</evidence>
<evidence type="ECO:0000256" key="5">
    <source>
        <dbReference type="ARBA" id="ARBA00023163"/>
    </source>
</evidence>
<evidence type="ECO:0000256" key="3">
    <source>
        <dbReference type="ARBA" id="ARBA00023015"/>
    </source>
</evidence>
<keyword evidence="5" id="KW-0804">Transcription</keyword>
<dbReference type="FunFam" id="3.40.50.300:FF:000006">
    <property type="entry name" value="DNA-binding transcriptional regulator NtrC"/>
    <property type="match status" value="1"/>
</dbReference>
<dbReference type="Gene3D" id="3.40.50.300">
    <property type="entry name" value="P-loop containing nucleotide triphosphate hydrolases"/>
    <property type="match status" value="1"/>
</dbReference>
<dbReference type="InterPro" id="IPR025943">
    <property type="entry name" value="Sigma_54_int_dom_ATP-bd_2"/>
</dbReference>
<dbReference type="PANTHER" id="PTHR32071:SF38">
    <property type="entry name" value="PSP OPERON TRANSCRIPTIONAL ACTIVATOR"/>
    <property type="match status" value="1"/>
</dbReference>
<evidence type="ECO:0000313" key="7">
    <source>
        <dbReference type="EMBL" id="EPR32907.1"/>
    </source>
</evidence>
<dbReference type="Pfam" id="PF25601">
    <property type="entry name" value="AAA_lid_14"/>
    <property type="match status" value="1"/>
</dbReference>
<dbReference type="InterPro" id="IPR025944">
    <property type="entry name" value="Sigma_54_int_dom_CS"/>
</dbReference>
<evidence type="ECO:0000313" key="8">
    <source>
        <dbReference type="Proteomes" id="UP000014975"/>
    </source>
</evidence>
<dbReference type="GO" id="GO:0005524">
    <property type="term" value="F:ATP binding"/>
    <property type="evidence" value="ECO:0007669"/>
    <property type="project" value="UniProtKB-KW"/>
</dbReference>
<sequence>MEATLSSPGFEFLGESEPVQTFLDDLARAAVVERPVLFVGERGTGKELAAARLHYLSPRWQNPFMALNCAALAPSLIEDELFGHEPGAFTGALKRRQGRFEAAHGGTLFLDEIGALALSAQEKMLRVVEYGLLQRLGSSNERRVDVRVVGAANVDLPRLADEGRFKRDLLDRLAFVVLTLPPLRARGEDIELLARHFARRFALEMGRDEPDFAPSALARLLAHDWPGNVRELKNVVERAVFSARGDLVEEVVFDPFASPWRPAPSIAAREVGSAAEEPSAQDADTGRLAAVDLSRPLAEQVENLKISLAREALVRARHNRRAAAVMLGLTYDQFRALLRRHAARILE</sequence>
<dbReference type="InterPro" id="IPR003593">
    <property type="entry name" value="AAA+_ATPase"/>
</dbReference>
<feature type="domain" description="Sigma-54 factor interaction" evidence="6">
    <location>
        <begin position="12"/>
        <end position="241"/>
    </location>
</feature>
<keyword evidence="2" id="KW-0067">ATP-binding</keyword>
<dbReference type="eggNOG" id="COG2204">
    <property type="taxonomic scope" value="Bacteria"/>
</dbReference>
<gene>
    <name evidence="7" type="ORF">dsat_0348</name>
</gene>
<dbReference type="RefSeq" id="WP_020887042.1">
    <property type="nucleotide sequence ID" value="NZ_ATHI01000026.1"/>
</dbReference>
<keyword evidence="8" id="KW-1185">Reference proteome</keyword>
<dbReference type="Proteomes" id="UP000014975">
    <property type="component" value="Unassembled WGS sequence"/>
</dbReference>
<keyword evidence="4" id="KW-0238">DNA-binding</keyword>
<evidence type="ECO:0000256" key="4">
    <source>
        <dbReference type="ARBA" id="ARBA00023125"/>
    </source>
</evidence>
<dbReference type="InterPro" id="IPR027417">
    <property type="entry name" value="P-loop_NTPase"/>
</dbReference>
<dbReference type="Gene3D" id="1.10.8.60">
    <property type="match status" value="1"/>
</dbReference>
<dbReference type="CDD" id="cd00009">
    <property type="entry name" value="AAA"/>
    <property type="match status" value="1"/>
</dbReference>
<comment type="caution">
    <text evidence="7">The sequence shown here is derived from an EMBL/GenBank/DDBJ whole genome shotgun (WGS) entry which is preliminary data.</text>
</comment>
<dbReference type="AlphaFoldDB" id="S7T724"/>
<dbReference type="Pfam" id="PF00158">
    <property type="entry name" value="Sigma54_activat"/>
    <property type="match status" value="1"/>
</dbReference>
<reference evidence="7 8" key="1">
    <citation type="journal article" date="2013" name="Genome Announc.">
        <title>Draft genome sequences for three mercury-methylating, sulfate-reducing bacteria.</title>
        <authorList>
            <person name="Brown S.D."/>
            <person name="Hurt R.A.Jr."/>
            <person name="Gilmour C.C."/>
            <person name="Elias D.A."/>
        </authorList>
    </citation>
    <scope>NUCLEOTIDE SEQUENCE [LARGE SCALE GENOMIC DNA]</scope>
    <source>
        <strain evidence="7 8">DSM 16529</strain>
    </source>
</reference>
<dbReference type="OrthoDB" id="9763792at2"/>
<dbReference type="PROSITE" id="PS00676">
    <property type="entry name" value="SIGMA54_INTERACT_2"/>
    <property type="match status" value="1"/>
</dbReference>
<dbReference type="EMBL" id="ATHI01000026">
    <property type="protein sequence ID" value="EPR32907.1"/>
    <property type="molecule type" value="Genomic_DNA"/>
</dbReference>
<dbReference type="GO" id="GO:0006355">
    <property type="term" value="P:regulation of DNA-templated transcription"/>
    <property type="evidence" value="ECO:0007669"/>
    <property type="project" value="InterPro"/>
</dbReference>